<dbReference type="PANTHER" id="PTHR43762:SF5">
    <property type="entry name" value="FAD-BINDING PCMH-TYPE DOMAIN-CONTAINING PROTEIN"/>
    <property type="match status" value="1"/>
</dbReference>
<dbReference type="PROSITE" id="PS51387">
    <property type="entry name" value="FAD_PCMH"/>
    <property type="match status" value="1"/>
</dbReference>
<evidence type="ECO:0000313" key="4">
    <source>
        <dbReference type="Proteomes" id="UP000541470"/>
    </source>
</evidence>
<dbReference type="GO" id="GO:0016899">
    <property type="term" value="F:oxidoreductase activity, acting on the CH-OH group of donors, oxygen as acceptor"/>
    <property type="evidence" value="ECO:0007669"/>
    <property type="project" value="InterPro"/>
</dbReference>
<dbReference type="EMBL" id="JABBGK010000002">
    <property type="protein sequence ID" value="NML74924.1"/>
    <property type="molecule type" value="Genomic_DNA"/>
</dbReference>
<feature type="domain" description="FAD-binding PCMH-type" evidence="2">
    <location>
        <begin position="12"/>
        <end position="180"/>
    </location>
</feature>
<dbReference type="Proteomes" id="UP000541470">
    <property type="component" value="Unassembled WGS sequence"/>
</dbReference>
<comment type="caution">
    <text evidence="3">The sequence shown here is derived from an EMBL/GenBank/DDBJ whole genome shotgun (WGS) entry which is preliminary data.</text>
</comment>
<gene>
    <name evidence="3" type="ORF">HHL25_12375</name>
</gene>
<dbReference type="InterPro" id="IPR016169">
    <property type="entry name" value="FAD-bd_PCMH_sub2"/>
</dbReference>
<dbReference type="InterPro" id="IPR010031">
    <property type="entry name" value="FAD_lactone_oxidase-like"/>
</dbReference>
<evidence type="ECO:0000256" key="1">
    <source>
        <dbReference type="ARBA" id="ARBA00022827"/>
    </source>
</evidence>
<protein>
    <submittedName>
        <fullName evidence="3">FAD-binding oxidoreductase</fullName>
    </submittedName>
</protein>
<evidence type="ECO:0000313" key="3">
    <source>
        <dbReference type="EMBL" id="NML74924.1"/>
    </source>
</evidence>
<organism evidence="3 4">
    <name type="scientific">Rhizobium terricola</name>
    <dbReference type="NCBI Taxonomy" id="2728849"/>
    <lineage>
        <taxon>Bacteria</taxon>
        <taxon>Pseudomonadati</taxon>
        <taxon>Pseudomonadota</taxon>
        <taxon>Alphaproteobacteria</taxon>
        <taxon>Hyphomicrobiales</taxon>
        <taxon>Rhizobiaceae</taxon>
        <taxon>Rhizobium/Agrobacterium group</taxon>
        <taxon>Rhizobium</taxon>
    </lineage>
</organism>
<accession>A0A7Y0FWS0</accession>
<name>A0A7Y0FWS0_9HYPH</name>
<proteinExistence type="predicted"/>
<dbReference type="Pfam" id="PF01565">
    <property type="entry name" value="FAD_binding_4"/>
    <property type="match status" value="1"/>
</dbReference>
<dbReference type="RefSeq" id="WP_169590865.1">
    <property type="nucleotide sequence ID" value="NZ_JABBGK010000002.1"/>
</dbReference>
<sequence length="445" mass="48528">MTSIERLSGWGRYPSVDCRVERPRTEAALKAVVASGSVMIARGNGRAYGDSALNRDATLGMSGFDHMLDFDPQTGVLTVEAGVLLGDIVEAFLPRGWFPPVTPGTKFVTVGGMIAADVHGKNHHRDGSFGGFVAWFDLLCADGEVRRCSVDDNADLFRFTIGGMGLTGVILRVAFRLVPVETAWIRQKMLPAAGLDQAIAQFEEASEWTYSVAWIDCLATGANLGRSLVMLGEHARLADLDFRRRAAPFATPSKRRLTVPFDAPGFTLNRYAVRAFNALYYRKGKASSGMSLVDWDSYFYPLDAINGWNRIYGRRGFAQFQCVIPLASTRAGMAELLRTISAAGQGSFLAVLKRLGPQTSAFSFPMEGYTLALDFPVGTASLALLERLDAITLDHGGRFYLAKDARMSASTFERADGRVADMRAFRRAAGADNHFASLQSMRLGL</sequence>
<dbReference type="InterPro" id="IPR036318">
    <property type="entry name" value="FAD-bd_PCMH-like_sf"/>
</dbReference>
<dbReference type="GO" id="GO:0071949">
    <property type="term" value="F:FAD binding"/>
    <property type="evidence" value="ECO:0007669"/>
    <property type="project" value="InterPro"/>
</dbReference>
<dbReference type="SUPFAM" id="SSF56176">
    <property type="entry name" value="FAD-binding/transporter-associated domain-like"/>
    <property type="match status" value="1"/>
</dbReference>
<dbReference type="PANTHER" id="PTHR43762">
    <property type="entry name" value="L-GULONOLACTONE OXIDASE"/>
    <property type="match status" value="1"/>
</dbReference>
<keyword evidence="1" id="KW-0285">Flavoprotein</keyword>
<keyword evidence="4" id="KW-1185">Reference proteome</keyword>
<keyword evidence="1" id="KW-0274">FAD</keyword>
<evidence type="ECO:0000259" key="2">
    <source>
        <dbReference type="PROSITE" id="PS51387"/>
    </source>
</evidence>
<dbReference type="Gene3D" id="3.30.465.10">
    <property type="match status" value="1"/>
</dbReference>
<dbReference type="AlphaFoldDB" id="A0A7Y0FWS0"/>
<dbReference type="InterPro" id="IPR006094">
    <property type="entry name" value="Oxid_FAD_bind_N"/>
</dbReference>
<reference evidence="3 4" key="1">
    <citation type="submission" date="2020-04" db="EMBL/GenBank/DDBJ databases">
        <title>Rhizobium sp. S-51 isolated from soil.</title>
        <authorList>
            <person name="Dahal R.H."/>
        </authorList>
    </citation>
    <scope>NUCLEOTIDE SEQUENCE [LARGE SCALE GENOMIC DNA]</scope>
    <source>
        <strain evidence="3 4">S-51</strain>
    </source>
</reference>
<dbReference type="InterPro" id="IPR016166">
    <property type="entry name" value="FAD-bd_PCMH"/>
</dbReference>